<gene>
    <name evidence="1" type="ORF">NA56DRAFT_704006</name>
</gene>
<keyword evidence="2" id="KW-1185">Reference proteome</keyword>
<accession>A0A2J6Q3F4</accession>
<dbReference type="AlphaFoldDB" id="A0A2J6Q3F4"/>
<name>A0A2J6Q3F4_9HELO</name>
<proteinExistence type="predicted"/>
<evidence type="ECO:0000313" key="2">
    <source>
        <dbReference type="Proteomes" id="UP000235672"/>
    </source>
</evidence>
<dbReference type="EMBL" id="KZ613483">
    <property type="protein sequence ID" value="PMD20776.1"/>
    <property type="molecule type" value="Genomic_DNA"/>
</dbReference>
<dbReference type="OrthoDB" id="2099276at2759"/>
<protein>
    <submittedName>
        <fullName evidence="1">Uncharacterized protein</fullName>
    </submittedName>
</protein>
<reference evidence="1 2" key="1">
    <citation type="submission" date="2016-05" db="EMBL/GenBank/DDBJ databases">
        <title>A degradative enzymes factory behind the ericoid mycorrhizal symbiosis.</title>
        <authorList>
            <consortium name="DOE Joint Genome Institute"/>
            <person name="Martino E."/>
            <person name="Morin E."/>
            <person name="Grelet G."/>
            <person name="Kuo A."/>
            <person name="Kohler A."/>
            <person name="Daghino S."/>
            <person name="Barry K."/>
            <person name="Choi C."/>
            <person name="Cichocki N."/>
            <person name="Clum A."/>
            <person name="Copeland A."/>
            <person name="Hainaut M."/>
            <person name="Haridas S."/>
            <person name="Labutti K."/>
            <person name="Lindquist E."/>
            <person name="Lipzen A."/>
            <person name="Khouja H.-R."/>
            <person name="Murat C."/>
            <person name="Ohm R."/>
            <person name="Olson A."/>
            <person name="Spatafora J."/>
            <person name="Veneault-Fourrey C."/>
            <person name="Henrissat B."/>
            <person name="Grigoriev I."/>
            <person name="Martin F."/>
            <person name="Perotto S."/>
        </authorList>
    </citation>
    <scope>NUCLEOTIDE SEQUENCE [LARGE SCALE GENOMIC DNA]</scope>
    <source>
        <strain evidence="1 2">UAMH 7357</strain>
    </source>
</reference>
<dbReference type="Proteomes" id="UP000235672">
    <property type="component" value="Unassembled WGS sequence"/>
</dbReference>
<organism evidence="1 2">
    <name type="scientific">Hyaloscypha hepaticicola</name>
    <dbReference type="NCBI Taxonomy" id="2082293"/>
    <lineage>
        <taxon>Eukaryota</taxon>
        <taxon>Fungi</taxon>
        <taxon>Dikarya</taxon>
        <taxon>Ascomycota</taxon>
        <taxon>Pezizomycotina</taxon>
        <taxon>Leotiomycetes</taxon>
        <taxon>Helotiales</taxon>
        <taxon>Hyaloscyphaceae</taxon>
        <taxon>Hyaloscypha</taxon>
    </lineage>
</organism>
<evidence type="ECO:0000313" key="1">
    <source>
        <dbReference type="EMBL" id="PMD20776.1"/>
    </source>
</evidence>
<sequence length="297" mass="34684">MYCTIYFINDNRYPDQLQDLAQDTALKLTGRSSDALSLPFRYLDLPREMQLHILRDTDLVINNDIAWCPDSESCCPRVFEASSLVWTDYSTTIFFSRNSFLILPPQVPLWASNETQPLEILRFFSRFAARGRKHLRSVTWILPEVSHIRWSPREREEWNQVVDICAEELSIERLVFTIDMSFQAHLRRTLGSASIDLGISDSEKSEWHAGLFMVESMARHKGWKHVYVHLSWPWHNPGNINDPETSSGKARQIRQRQEAVLEQQIMGLNNVADGKYDRRHKWNGYSCTCEECGDEDW</sequence>